<reference evidence="2 3" key="1">
    <citation type="submission" date="2019-06" db="EMBL/GenBank/DDBJ databases">
        <title>Sequencing the genomes of 1000 actinobacteria strains.</title>
        <authorList>
            <person name="Klenk H.-P."/>
        </authorList>
    </citation>
    <scope>NUCLEOTIDE SEQUENCE [LARGE SCALE GENOMIC DNA]</scope>
    <source>
        <strain evidence="2 3">DSM 24683</strain>
    </source>
</reference>
<dbReference type="AlphaFoldDB" id="A0A561BWD4"/>
<evidence type="ECO:0000256" key="1">
    <source>
        <dbReference type="SAM" id="MobiDB-lite"/>
    </source>
</evidence>
<comment type="caution">
    <text evidence="2">The sequence shown here is derived from an EMBL/GenBank/DDBJ whole genome shotgun (WGS) entry which is preliminary data.</text>
</comment>
<gene>
    <name evidence="2" type="ORF">FB561_4359</name>
</gene>
<evidence type="ECO:0000313" key="3">
    <source>
        <dbReference type="Proteomes" id="UP000318380"/>
    </source>
</evidence>
<dbReference type="RefSeq" id="WP_145809550.1">
    <property type="nucleotide sequence ID" value="NZ_VIVK01000001.1"/>
</dbReference>
<name>A0A561BWD4_9ACTN</name>
<proteinExistence type="predicted"/>
<protein>
    <submittedName>
        <fullName evidence="2">Uncharacterized protein</fullName>
    </submittedName>
</protein>
<feature type="compositionally biased region" description="Low complexity" evidence="1">
    <location>
        <begin position="35"/>
        <end position="50"/>
    </location>
</feature>
<feature type="compositionally biased region" description="Polar residues" evidence="1">
    <location>
        <begin position="67"/>
        <end position="77"/>
    </location>
</feature>
<feature type="region of interest" description="Disordered" evidence="1">
    <location>
        <begin position="20"/>
        <end position="77"/>
    </location>
</feature>
<keyword evidence="3" id="KW-1185">Reference proteome</keyword>
<accession>A0A561BWD4</accession>
<dbReference type="EMBL" id="VIVK01000001">
    <property type="protein sequence ID" value="TWD83200.1"/>
    <property type="molecule type" value="Genomic_DNA"/>
</dbReference>
<dbReference type="OrthoDB" id="4465019at2"/>
<evidence type="ECO:0000313" key="2">
    <source>
        <dbReference type="EMBL" id="TWD83200.1"/>
    </source>
</evidence>
<dbReference type="Proteomes" id="UP000318380">
    <property type="component" value="Unassembled WGS sequence"/>
</dbReference>
<organism evidence="2 3">
    <name type="scientific">Kribbella amoyensis</name>
    <dbReference type="NCBI Taxonomy" id="996641"/>
    <lineage>
        <taxon>Bacteria</taxon>
        <taxon>Bacillati</taxon>
        <taxon>Actinomycetota</taxon>
        <taxon>Actinomycetes</taxon>
        <taxon>Propionibacteriales</taxon>
        <taxon>Kribbellaceae</taxon>
        <taxon>Kribbella</taxon>
    </lineage>
</organism>
<sequence length="77" mass="8468">MAVAEQPVQVEVDGERFEITPRQGQPGTYDYSWLSGPDAGYGYSSSSSDPRPLTPAEHEQSIRDFLAQTNPETGHLD</sequence>